<evidence type="ECO:0008006" key="4">
    <source>
        <dbReference type="Google" id="ProtNLM"/>
    </source>
</evidence>
<feature type="signal peptide" evidence="1">
    <location>
        <begin position="1"/>
        <end position="17"/>
    </location>
</feature>
<organism evidence="2 3">
    <name type="scientific">Caenorhabditis nigoni</name>
    <dbReference type="NCBI Taxonomy" id="1611254"/>
    <lineage>
        <taxon>Eukaryota</taxon>
        <taxon>Metazoa</taxon>
        <taxon>Ecdysozoa</taxon>
        <taxon>Nematoda</taxon>
        <taxon>Chromadorea</taxon>
        <taxon>Rhabditida</taxon>
        <taxon>Rhabditina</taxon>
        <taxon>Rhabditomorpha</taxon>
        <taxon>Rhabditoidea</taxon>
        <taxon>Rhabditidae</taxon>
        <taxon>Peloderinae</taxon>
        <taxon>Caenorhabditis</taxon>
    </lineage>
</organism>
<dbReference type="Proteomes" id="UP000230233">
    <property type="component" value="Chromosome I"/>
</dbReference>
<feature type="chain" id="PRO_5013909089" description="SXP/RAL-2 family protein Ani s 5-like cation-binding domain-containing protein" evidence="1">
    <location>
        <begin position="18"/>
        <end position="103"/>
    </location>
</feature>
<sequence length="103" mass="11917">MKILLFLIFCLLVPSEAQSGNASLDEIMKSWTREFDRFTNILNERISGFLEPIQKAWDEFKGKTCTRLRDLPELSEDTKNDPISLAFANAIRSVRLTISNWFC</sequence>
<reference evidence="3" key="1">
    <citation type="submission" date="2017-10" db="EMBL/GenBank/DDBJ databases">
        <title>Rapid genome shrinkage in a self-fertile nematode reveals novel sperm competition proteins.</title>
        <authorList>
            <person name="Yin D."/>
            <person name="Schwarz E.M."/>
            <person name="Thomas C.G."/>
            <person name="Felde R.L."/>
            <person name="Korf I.F."/>
            <person name="Cutter A.D."/>
            <person name="Schartner C.M."/>
            <person name="Ralston E.J."/>
            <person name="Meyer B.J."/>
            <person name="Haag E.S."/>
        </authorList>
    </citation>
    <scope>NUCLEOTIDE SEQUENCE [LARGE SCALE GENOMIC DNA]</scope>
    <source>
        <strain evidence="3">JU1422</strain>
    </source>
</reference>
<dbReference type="AlphaFoldDB" id="A0A2G5VQ33"/>
<protein>
    <recommendedName>
        <fullName evidence="4">SXP/RAL-2 family protein Ani s 5-like cation-binding domain-containing protein</fullName>
    </recommendedName>
</protein>
<keyword evidence="3" id="KW-1185">Reference proteome</keyword>
<comment type="caution">
    <text evidence="2">The sequence shown here is derived from an EMBL/GenBank/DDBJ whole genome shotgun (WGS) entry which is preliminary data.</text>
</comment>
<evidence type="ECO:0000256" key="1">
    <source>
        <dbReference type="SAM" id="SignalP"/>
    </source>
</evidence>
<keyword evidence="1" id="KW-0732">Signal</keyword>
<proteinExistence type="predicted"/>
<gene>
    <name evidence="2" type="primary">Cnig_chr_I.g3343</name>
    <name evidence="2" type="ORF">B9Z55_003343</name>
</gene>
<evidence type="ECO:0000313" key="3">
    <source>
        <dbReference type="Proteomes" id="UP000230233"/>
    </source>
</evidence>
<evidence type="ECO:0000313" key="2">
    <source>
        <dbReference type="EMBL" id="PIC53791.1"/>
    </source>
</evidence>
<name>A0A2G5VQ33_9PELO</name>
<accession>A0A2G5VQ33</accession>
<dbReference type="EMBL" id="PDUG01000001">
    <property type="protein sequence ID" value="PIC53791.1"/>
    <property type="molecule type" value="Genomic_DNA"/>
</dbReference>